<organism evidence="2 3">
    <name type="scientific">Plakobranchus ocellatus</name>
    <dbReference type="NCBI Taxonomy" id="259542"/>
    <lineage>
        <taxon>Eukaryota</taxon>
        <taxon>Metazoa</taxon>
        <taxon>Spiralia</taxon>
        <taxon>Lophotrochozoa</taxon>
        <taxon>Mollusca</taxon>
        <taxon>Gastropoda</taxon>
        <taxon>Heterobranchia</taxon>
        <taxon>Euthyneura</taxon>
        <taxon>Panpulmonata</taxon>
        <taxon>Sacoglossa</taxon>
        <taxon>Placobranchoidea</taxon>
        <taxon>Plakobranchidae</taxon>
        <taxon>Plakobranchus</taxon>
    </lineage>
</organism>
<sequence>MKKNKRTYQPYQPDMLAAAIAATKGGLSYGEASKKFNVPKTTIIDHVVGRIKDNSKPGRKTELDTDMENMVVERILKAGKAGFPYTRDRVLAMVGYFVKKMGLKTRFVDGVPGLKY</sequence>
<reference evidence="2 3" key="1">
    <citation type="journal article" date="2021" name="Elife">
        <title>Chloroplast acquisition without the gene transfer in kleptoplastic sea slugs, Plakobranchus ocellatus.</title>
        <authorList>
            <person name="Maeda T."/>
            <person name="Takahashi S."/>
            <person name="Yoshida T."/>
            <person name="Shimamura S."/>
            <person name="Takaki Y."/>
            <person name="Nagai Y."/>
            <person name="Toyoda A."/>
            <person name="Suzuki Y."/>
            <person name="Arimoto A."/>
            <person name="Ishii H."/>
            <person name="Satoh N."/>
            <person name="Nishiyama T."/>
            <person name="Hasebe M."/>
            <person name="Maruyama T."/>
            <person name="Minagawa J."/>
            <person name="Obokata J."/>
            <person name="Shigenobu S."/>
        </authorList>
    </citation>
    <scope>NUCLEOTIDE SEQUENCE [LARGE SCALE GENOMIC DNA]</scope>
</reference>
<gene>
    <name evidence="2" type="ORF">PoB_004873000</name>
</gene>
<dbReference type="InterPro" id="IPR009057">
    <property type="entry name" value="Homeodomain-like_sf"/>
</dbReference>
<evidence type="ECO:0000259" key="1">
    <source>
        <dbReference type="Pfam" id="PF05225"/>
    </source>
</evidence>
<protein>
    <submittedName>
        <fullName evidence="2">Tigger transposable element-derived protein 2</fullName>
    </submittedName>
</protein>
<dbReference type="GO" id="GO:0003677">
    <property type="term" value="F:DNA binding"/>
    <property type="evidence" value="ECO:0007669"/>
    <property type="project" value="InterPro"/>
</dbReference>
<dbReference type="AlphaFoldDB" id="A0AAV4BNU3"/>
<dbReference type="InterPro" id="IPR007889">
    <property type="entry name" value="HTH_Psq"/>
</dbReference>
<comment type="caution">
    <text evidence="2">The sequence shown here is derived from an EMBL/GenBank/DDBJ whole genome shotgun (WGS) entry which is preliminary data.</text>
</comment>
<evidence type="ECO:0000313" key="3">
    <source>
        <dbReference type="Proteomes" id="UP000735302"/>
    </source>
</evidence>
<feature type="domain" description="HTH psq-type" evidence="1">
    <location>
        <begin position="13"/>
        <end position="49"/>
    </location>
</feature>
<dbReference type="Proteomes" id="UP000735302">
    <property type="component" value="Unassembled WGS sequence"/>
</dbReference>
<evidence type="ECO:0000313" key="2">
    <source>
        <dbReference type="EMBL" id="GFO22225.1"/>
    </source>
</evidence>
<dbReference type="Pfam" id="PF05225">
    <property type="entry name" value="HTH_psq"/>
    <property type="match status" value="1"/>
</dbReference>
<proteinExistence type="predicted"/>
<dbReference type="EMBL" id="BLXT01005342">
    <property type="protein sequence ID" value="GFO22225.1"/>
    <property type="molecule type" value="Genomic_DNA"/>
</dbReference>
<accession>A0AAV4BNU3</accession>
<name>A0AAV4BNU3_9GAST</name>
<keyword evidence="3" id="KW-1185">Reference proteome</keyword>
<dbReference type="Gene3D" id="1.10.10.60">
    <property type="entry name" value="Homeodomain-like"/>
    <property type="match status" value="1"/>
</dbReference>
<dbReference type="SUPFAM" id="SSF46689">
    <property type="entry name" value="Homeodomain-like"/>
    <property type="match status" value="1"/>
</dbReference>